<dbReference type="EMBL" id="VEPZ02001778">
    <property type="protein sequence ID" value="KAE8655499.1"/>
    <property type="molecule type" value="Genomic_DNA"/>
</dbReference>
<keyword evidence="5 10" id="KW-0812">Transmembrane</keyword>
<keyword evidence="4 10" id="KW-0645">Protease</keyword>
<dbReference type="GO" id="GO:0004252">
    <property type="term" value="F:serine-type endopeptidase activity"/>
    <property type="evidence" value="ECO:0007669"/>
    <property type="project" value="InterPro"/>
</dbReference>
<feature type="compositionally biased region" description="Basic and acidic residues" evidence="11">
    <location>
        <begin position="1"/>
        <end position="19"/>
    </location>
</feature>
<dbReference type="PANTHER" id="PTHR22936">
    <property type="entry name" value="RHOMBOID-RELATED"/>
    <property type="match status" value="1"/>
</dbReference>
<evidence type="ECO:0000256" key="7">
    <source>
        <dbReference type="ARBA" id="ARBA00022825"/>
    </source>
</evidence>
<evidence type="ECO:0000256" key="5">
    <source>
        <dbReference type="ARBA" id="ARBA00022692"/>
    </source>
</evidence>
<dbReference type="InterPro" id="IPR002610">
    <property type="entry name" value="Peptidase_S54_rhomboid-like"/>
</dbReference>
<evidence type="ECO:0000256" key="4">
    <source>
        <dbReference type="ARBA" id="ARBA00022670"/>
    </source>
</evidence>
<comment type="caution">
    <text evidence="13">The sequence shown here is derived from an EMBL/GenBank/DDBJ whole genome shotgun (WGS) entry which is preliminary data.</text>
</comment>
<dbReference type="SUPFAM" id="SSF144091">
    <property type="entry name" value="Rhomboid-like"/>
    <property type="match status" value="1"/>
</dbReference>
<feature type="transmembrane region" description="Helical" evidence="10">
    <location>
        <begin position="113"/>
        <end position="133"/>
    </location>
</feature>
<dbReference type="Pfam" id="PF01694">
    <property type="entry name" value="Rhomboid"/>
    <property type="match status" value="1"/>
</dbReference>
<feature type="domain" description="Peptidase S54 rhomboid" evidence="12">
    <location>
        <begin position="86"/>
        <end position="153"/>
    </location>
</feature>
<comment type="function">
    <text evidence="10">Serine protease involved in intramembrane proteolysis.</text>
</comment>
<comment type="subcellular location">
    <subcellularLocation>
        <location evidence="2 10">Membrane</location>
        <topology evidence="2 10">Multi-pass membrane protein</topology>
    </subcellularLocation>
</comment>
<accession>A0A6A2XAY3</accession>
<dbReference type="Gene3D" id="1.20.1540.10">
    <property type="entry name" value="Rhomboid-like"/>
    <property type="match status" value="1"/>
</dbReference>
<protein>
    <recommendedName>
        <fullName evidence="10">RHOMBOID-like protein</fullName>
        <ecNumber evidence="10">3.4.21.105</ecNumber>
    </recommendedName>
</protein>
<evidence type="ECO:0000256" key="9">
    <source>
        <dbReference type="ARBA" id="ARBA00023136"/>
    </source>
</evidence>
<proteinExistence type="inferred from homology"/>
<dbReference type="Proteomes" id="UP000436088">
    <property type="component" value="Unassembled WGS sequence"/>
</dbReference>
<gene>
    <name evidence="13" type="ORF">F3Y22_tig00117026pilonHSYRG00072</name>
</gene>
<sequence length="181" mass="20795">MSHDIEKGTSNHMQHPDRSHNKRKPPPLPPPPPEPWTPWLMPLVFVADIAIFIYTMLKKLGALDWKLVAEEKEYWRLVSCMWYHAVRIGPLYMVSGLGGSLASALFEARKETISVGAFGALFGLLGAMLSELITNWSNYTHKLTVCPFFFFFSADLQLAYKGYLQAKLFKPNLQWWIRRPL</sequence>
<keyword evidence="7 10" id="KW-0720">Serine protease</keyword>
<dbReference type="GO" id="GO:0016020">
    <property type="term" value="C:membrane"/>
    <property type="evidence" value="ECO:0007669"/>
    <property type="project" value="UniProtKB-SubCell"/>
</dbReference>
<reference evidence="13" key="1">
    <citation type="submission" date="2019-09" db="EMBL/GenBank/DDBJ databases">
        <title>Draft genome information of white flower Hibiscus syriacus.</title>
        <authorList>
            <person name="Kim Y.-M."/>
        </authorList>
    </citation>
    <scope>NUCLEOTIDE SEQUENCE [LARGE SCALE GENOMIC DNA]</scope>
    <source>
        <strain evidence="13">YM2019G1</strain>
    </source>
</reference>
<dbReference type="AlphaFoldDB" id="A0A6A2XAY3"/>
<feature type="region of interest" description="Disordered" evidence="11">
    <location>
        <begin position="1"/>
        <end position="32"/>
    </location>
</feature>
<feature type="transmembrane region" description="Helical" evidence="10">
    <location>
        <begin position="36"/>
        <end position="57"/>
    </location>
</feature>
<dbReference type="GO" id="GO:0006508">
    <property type="term" value="P:proteolysis"/>
    <property type="evidence" value="ECO:0007669"/>
    <property type="project" value="UniProtKB-KW"/>
</dbReference>
<evidence type="ECO:0000256" key="11">
    <source>
        <dbReference type="SAM" id="MobiDB-lite"/>
    </source>
</evidence>
<evidence type="ECO:0000256" key="2">
    <source>
        <dbReference type="ARBA" id="ARBA00004141"/>
    </source>
</evidence>
<dbReference type="EC" id="3.4.21.105" evidence="10"/>
<comment type="catalytic activity">
    <reaction evidence="1 10">
        <text>Cleaves type-1 transmembrane domains using a catalytic dyad composed of serine and histidine that are contributed by different transmembrane domains.</text>
        <dbReference type="EC" id="3.4.21.105"/>
    </reaction>
</comment>
<dbReference type="InterPro" id="IPR035952">
    <property type="entry name" value="Rhomboid-like_sf"/>
</dbReference>
<dbReference type="PANTHER" id="PTHR22936:SF69">
    <property type="entry name" value="RHOMBOID-LIKE PROTEIN"/>
    <property type="match status" value="1"/>
</dbReference>
<organism evidence="13 14">
    <name type="scientific">Hibiscus syriacus</name>
    <name type="common">Rose of Sharon</name>
    <dbReference type="NCBI Taxonomy" id="106335"/>
    <lineage>
        <taxon>Eukaryota</taxon>
        <taxon>Viridiplantae</taxon>
        <taxon>Streptophyta</taxon>
        <taxon>Embryophyta</taxon>
        <taxon>Tracheophyta</taxon>
        <taxon>Spermatophyta</taxon>
        <taxon>Magnoliopsida</taxon>
        <taxon>eudicotyledons</taxon>
        <taxon>Gunneridae</taxon>
        <taxon>Pentapetalae</taxon>
        <taxon>rosids</taxon>
        <taxon>malvids</taxon>
        <taxon>Malvales</taxon>
        <taxon>Malvaceae</taxon>
        <taxon>Malvoideae</taxon>
        <taxon>Hibiscus</taxon>
    </lineage>
</organism>
<evidence type="ECO:0000313" key="14">
    <source>
        <dbReference type="Proteomes" id="UP000436088"/>
    </source>
</evidence>
<evidence type="ECO:0000256" key="10">
    <source>
        <dbReference type="RuleBase" id="RU362115"/>
    </source>
</evidence>
<evidence type="ECO:0000256" key="3">
    <source>
        <dbReference type="ARBA" id="ARBA00009045"/>
    </source>
</evidence>
<comment type="similarity">
    <text evidence="3 10">Belongs to the peptidase S54 family.</text>
</comment>
<evidence type="ECO:0000256" key="8">
    <source>
        <dbReference type="ARBA" id="ARBA00022989"/>
    </source>
</evidence>
<evidence type="ECO:0000256" key="1">
    <source>
        <dbReference type="ARBA" id="ARBA00000156"/>
    </source>
</evidence>
<evidence type="ECO:0000256" key="6">
    <source>
        <dbReference type="ARBA" id="ARBA00022801"/>
    </source>
</evidence>
<keyword evidence="9 10" id="KW-0472">Membrane</keyword>
<evidence type="ECO:0000259" key="12">
    <source>
        <dbReference type="Pfam" id="PF01694"/>
    </source>
</evidence>
<dbReference type="InterPro" id="IPR022764">
    <property type="entry name" value="Peptidase_S54_rhomboid_dom"/>
</dbReference>
<keyword evidence="8 10" id="KW-1133">Transmembrane helix</keyword>
<keyword evidence="14" id="KW-1185">Reference proteome</keyword>
<keyword evidence="6 10" id="KW-0378">Hydrolase</keyword>
<evidence type="ECO:0000313" key="13">
    <source>
        <dbReference type="EMBL" id="KAE8655499.1"/>
    </source>
</evidence>
<name>A0A6A2XAY3_HIBSY</name>
<comment type="caution">
    <text evidence="10">Lacks conserved residue(s) required for the propagation of feature annotation.</text>
</comment>